<evidence type="ECO:0000256" key="1">
    <source>
        <dbReference type="SAM" id="Phobius"/>
    </source>
</evidence>
<accession>A0ABQ0JSE9</accession>
<evidence type="ECO:0008006" key="4">
    <source>
        <dbReference type="Google" id="ProtNLM"/>
    </source>
</evidence>
<evidence type="ECO:0000313" key="3">
    <source>
        <dbReference type="Proteomes" id="UP000032309"/>
    </source>
</evidence>
<keyword evidence="1" id="KW-0472">Membrane</keyword>
<organism evidence="2 3">
    <name type="scientific">Candidatus Brocadia sinica JPN1</name>
    <dbReference type="NCBI Taxonomy" id="1197129"/>
    <lineage>
        <taxon>Bacteria</taxon>
        <taxon>Pseudomonadati</taxon>
        <taxon>Planctomycetota</taxon>
        <taxon>Candidatus Brocadiia</taxon>
        <taxon>Candidatus Brocadiales</taxon>
        <taxon>Candidatus Brocadiaceae</taxon>
        <taxon>Candidatus Brocadia</taxon>
    </lineage>
</organism>
<name>A0ABQ0JSE9_9BACT</name>
<dbReference type="EMBL" id="BAFN01000001">
    <property type="protein sequence ID" value="GAN31652.1"/>
    <property type="molecule type" value="Genomic_DNA"/>
</dbReference>
<keyword evidence="3" id="KW-1185">Reference proteome</keyword>
<keyword evidence="1" id="KW-0812">Transmembrane</keyword>
<evidence type="ECO:0000313" key="2">
    <source>
        <dbReference type="EMBL" id="GAN31652.1"/>
    </source>
</evidence>
<comment type="caution">
    <text evidence="2">The sequence shown here is derived from an EMBL/GenBank/DDBJ whole genome shotgun (WGS) entry which is preliminary data.</text>
</comment>
<gene>
    <name evidence="2" type="ORF">BROSI_A0153</name>
</gene>
<sequence length="337" mass="39089">MVIKRYNLLLNTLLIFTLVVYTLMSFKDTIFAIETKDTGDAVSIEATAYTDRNEITIGDKIKFGIHVKYRNDLTVEFPKINQQLGAFTVKETGGIAGDKREKDGYFTVEQNYVLSSYEIGRQTIPSLKIRYKSSRGTGEVVTNEITIDVRGVLKEGETAADIKDIFPPMNVPTNFRRLVTWIFAGLAALSLSAVIYWLINKRKNGYKKQSQEFIVRAPHEVAYELLENLLKEDLISKGLIKEYYYRLTDIVRHYIEKRFGLLAPERTTEEFLDEMAHTNKLDDTHKRLIQEFLERCDMVKYARYGPSRSEIQETYDAAKRFIDETRERFEEKEVVAH</sequence>
<keyword evidence="1" id="KW-1133">Transmembrane helix</keyword>
<feature type="transmembrane region" description="Helical" evidence="1">
    <location>
        <begin position="7"/>
        <end position="26"/>
    </location>
</feature>
<reference evidence="3" key="1">
    <citation type="journal article" date="2015" name="Genome Announc.">
        <title>Draft Genome Sequence of an Anaerobic Ammonium-Oxidizing Bacterium, "Candidatus Brocadia sinica".</title>
        <authorList>
            <person name="Oshiki M."/>
            <person name="Shinyako-Hata K."/>
            <person name="Satoh H."/>
            <person name="Okabe S."/>
        </authorList>
    </citation>
    <scope>NUCLEOTIDE SEQUENCE [LARGE SCALE GENOMIC DNA]</scope>
    <source>
        <strain evidence="3">JPN1</strain>
    </source>
</reference>
<protein>
    <recommendedName>
        <fullName evidence="4">DUF4129 domain-containing protein</fullName>
    </recommendedName>
</protein>
<proteinExistence type="predicted"/>
<feature type="transmembrane region" description="Helical" evidence="1">
    <location>
        <begin position="178"/>
        <end position="199"/>
    </location>
</feature>
<dbReference type="Proteomes" id="UP000032309">
    <property type="component" value="Unassembled WGS sequence"/>
</dbReference>